<accession>A0AAP2GHX8</accession>
<dbReference type="PANTHER" id="PTHR42655:SF1">
    <property type="entry name" value="GLYCOGEN PHOSPHORYLASE"/>
    <property type="match status" value="1"/>
</dbReference>
<dbReference type="SUPFAM" id="SSF53756">
    <property type="entry name" value="UDP-Glycosyltransferase/glycogen phosphorylase"/>
    <property type="match status" value="1"/>
</dbReference>
<dbReference type="Gene3D" id="3.40.50.2000">
    <property type="entry name" value="Glycogen Phosphorylase B"/>
    <property type="match status" value="2"/>
</dbReference>
<dbReference type="PANTHER" id="PTHR42655">
    <property type="entry name" value="GLYCOGEN PHOSPHORYLASE"/>
    <property type="match status" value="1"/>
</dbReference>
<dbReference type="InterPro" id="IPR011834">
    <property type="entry name" value="Agluc_phsphrylas"/>
</dbReference>
<dbReference type="GO" id="GO:0005975">
    <property type="term" value="P:carbohydrate metabolic process"/>
    <property type="evidence" value="ECO:0007669"/>
    <property type="project" value="InterPro"/>
</dbReference>
<dbReference type="GO" id="GO:0008184">
    <property type="term" value="F:glycogen phosphorylase activity"/>
    <property type="evidence" value="ECO:0007669"/>
    <property type="project" value="InterPro"/>
</dbReference>
<dbReference type="NCBIfam" id="TIGR02094">
    <property type="entry name" value="more_P_ylases"/>
    <property type="match status" value="2"/>
</dbReference>
<dbReference type="EMBL" id="JAHESF010000005">
    <property type="protein sequence ID" value="MBT1696534.1"/>
    <property type="molecule type" value="Genomic_DNA"/>
</dbReference>
<comment type="similarity">
    <text evidence="1">Belongs to the glycogen phosphorylase family.</text>
</comment>
<keyword evidence="3" id="KW-1185">Reference proteome</keyword>
<comment type="caution">
    <text evidence="2">The sequence shown here is derived from an EMBL/GenBank/DDBJ whole genome shotgun (WGS) entry which is preliminary data.</text>
</comment>
<gene>
    <name evidence="2" type="primary">glgP</name>
    <name evidence="2" type="ORF">KK083_06605</name>
</gene>
<dbReference type="InterPro" id="IPR000811">
    <property type="entry name" value="Glyco_trans_35"/>
</dbReference>
<evidence type="ECO:0000313" key="2">
    <source>
        <dbReference type="EMBL" id="MBT1696534.1"/>
    </source>
</evidence>
<reference evidence="2 3" key="1">
    <citation type="submission" date="2021-05" db="EMBL/GenBank/DDBJ databases">
        <title>A Polyphasic approach of four new species of the genus Ohtaekwangia: Ohtaekwangia histidinii sp. nov., Ohtaekwangia cretensis sp. nov., Ohtaekwangia indiensis sp. nov., Ohtaekwangia reichenbachii sp. nov. from diverse environment.</title>
        <authorList>
            <person name="Octaviana S."/>
        </authorList>
    </citation>
    <scope>NUCLEOTIDE SEQUENCE [LARGE SCALE GENOMIC DNA]</scope>
    <source>
        <strain evidence="2 3">PWU4</strain>
    </source>
</reference>
<dbReference type="GO" id="GO:0030170">
    <property type="term" value="F:pyridoxal phosphate binding"/>
    <property type="evidence" value="ECO:0007669"/>
    <property type="project" value="InterPro"/>
</dbReference>
<proteinExistence type="inferred from homology"/>
<organism evidence="2 3">
    <name type="scientific">Chryseosolibacter histidini</name>
    <dbReference type="NCBI Taxonomy" id="2782349"/>
    <lineage>
        <taxon>Bacteria</taxon>
        <taxon>Pseudomonadati</taxon>
        <taxon>Bacteroidota</taxon>
        <taxon>Cytophagia</taxon>
        <taxon>Cytophagales</taxon>
        <taxon>Chryseotaleaceae</taxon>
        <taxon>Chryseosolibacter</taxon>
    </lineage>
</organism>
<protein>
    <submittedName>
        <fullName evidence="2">Alpha-glucan family phosphorylase</fullName>
    </submittedName>
</protein>
<name>A0AAP2GHX8_9BACT</name>
<evidence type="ECO:0000313" key="3">
    <source>
        <dbReference type="Proteomes" id="UP001319200"/>
    </source>
</evidence>
<dbReference type="AlphaFoldDB" id="A0AAP2GHX8"/>
<dbReference type="Proteomes" id="UP001319200">
    <property type="component" value="Unassembled WGS sequence"/>
</dbReference>
<dbReference type="InterPro" id="IPR052182">
    <property type="entry name" value="Glycogen/Maltodextrin_Phosph"/>
</dbReference>
<evidence type="ECO:0000256" key="1">
    <source>
        <dbReference type="ARBA" id="ARBA00006047"/>
    </source>
</evidence>
<sequence>MFNVSDLFPYKFDNRYSKPVAYFSMEFAVDQPLKIYSGGLGFLAGSHLRGAYELKQNLIGIGILWKKGYYDQERNQDQTLRVSFRDKDYHFLTDTKILFPITIHGARVYVKAYLLRPEVFNTVPLFLLTTDIPENDYLAQTISHRLYDPNETTRVAQSILLGAGGAKLLDILERETEIYHMNEGHALPLCFYLLDKYRDINEVKKRVVFTTHTPEKAGNEEHSVPLLNNMSFFNGLTTQQVQEYVAPENGVLNYTLTALRMAKRANGVSQLHGEVSRKMWNGYKGICEITAITNAQNRTYWRDEELDAALEKDDNKALVKRKKELKHKLFRVVANQTGKLFDENVLTIVWARRFAGYKRANLIMSDFNRFLKIANNKKYPVQMIWAGKPYPEDFGAINIFNEIYWKTKDLRNCTVVTGYELWLSGHLKKGSDLWLNNPKLYHEASGTSGMTAAMNGSINLSIPDGWVPEFAKHGKNSFLIETANDALPNEEKDKIEAQNLLNLLENEIIPAYYEKPDQWLEIVKSSMRDVLPFFDAGRMADEYYQKLYHFPFEETVNSKQAALAGVQA</sequence>
<dbReference type="Pfam" id="PF00343">
    <property type="entry name" value="Phosphorylase"/>
    <property type="match status" value="1"/>
</dbReference>